<dbReference type="EnsemblPlants" id="evm.model.05.1903">
    <property type="protein sequence ID" value="cds.evm.model.05.1903"/>
    <property type="gene ID" value="evm.TU.05.1903"/>
</dbReference>
<protein>
    <submittedName>
        <fullName evidence="1">Uncharacterized protein</fullName>
    </submittedName>
</protein>
<accession>A0A803PNE5</accession>
<dbReference type="AlphaFoldDB" id="A0A803PNE5"/>
<dbReference type="Proteomes" id="UP000596661">
    <property type="component" value="Chromosome 5"/>
</dbReference>
<reference evidence="1" key="1">
    <citation type="submission" date="2018-11" db="EMBL/GenBank/DDBJ databases">
        <authorList>
            <person name="Grassa J C."/>
        </authorList>
    </citation>
    <scope>NUCLEOTIDE SEQUENCE [LARGE SCALE GENOMIC DNA]</scope>
</reference>
<keyword evidence="2" id="KW-1185">Reference proteome</keyword>
<dbReference type="EMBL" id="UZAU01000547">
    <property type="status" value="NOT_ANNOTATED_CDS"/>
    <property type="molecule type" value="Genomic_DNA"/>
</dbReference>
<proteinExistence type="predicted"/>
<evidence type="ECO:0000313" key="1">
    <source>
        <dbReference type="EnsemblPlants" id="cds.evm.model.05.1903"/>
    </source>
</evidence>
<name>A0A803PNE5_CANSA</name>
<organism evidence="1 2">
    <name type="scientific">Cannabis sativa</name>
    <name type="common">Hemp</name>
    <name type="synonym">Marijuana</name>
    <dbReference type="NCBI Taxonomy" id="3483"/>
    <lineage>
        <taxon>Eukaryota</taxon>
        <taxon>Viridiplantae</taxon>
        <taxon>Streptophyta</taxon>
        <taxon>Embryophyta</taxon>
        <taxon>Tracheophyta</taxon>
        <taxon>Spermatophyta</taxon>
        <taxon>Magnoliopsida</taxon>
        <taxon>eudicotyledons</taxon>
        <taxon>Gunneridae</taxon>
        <taxon>Pentapetalae</taxon>
        <taxon>rosids</taxon>
        <taxon>fabids</taxon>
        <taxon>Rosales</taxon>
        <taxon>Cannabaceae</taxon>
        <taxon>Cannabis</taxon>
    </lineage>
</organism>
<reference evidence="1" key="2">
    <citation type="submission" date="2021-03" db="UniProtKB">
        <authorList>
            <consortium name="EnsemblPlants"/>
        </authorList>
    </citation>
    <scope>IDENTIFICATION</scope>
</reference>
<dbReference type="Gramene" id="evm.model.05.1903">
    <property type="protein sequence ID" value="cds.evm.model.05.1903"/>
    <property type="gene ID" value="evm.TU.05.1903"/>
</dbReference>
<evidence type="ECO:0000313" key="2">
    <source>
        <dbReference type="Proteomes" id="UP000596661"/>
    </source>
</evidence>
<sequence length="174" mass="19401">MGVWGGRAVGAEGRTSFVIIVLWQWEAENVLEVGRPERHELVEAKHQQWVVGTSSRWEGILEIITRGLLANTLMWKSGIVNGLACDGKFISPPDCNPCIKDKTEVEDLLRKNGFDWDSNVVSRLFIPGVFNTILSSSITLLLKKDKLIWHSSANGSFSLNHACLLGFKQETVHS</sequence>